<reference evidence="1 2" key="1">
    <citation type="submission" date="2015-01" db="EMBL/GenBank/DDBJ databases">
        <title>Genome Sequence of Pseudomonas antarctica CMS 35.</title>
        <authorList>
            <person name="Voget S."/>
            <person name="Chow J."/>
            <person name="Daniel R."/>
            <person name="Streit W."/>
        </authorList>
    </citation>
    <scope>NUCLEOTIDE SEQUENCE [LARGE SCALE GENOMIC DNA]</scope>
    <source>
        <strain evidence="1 2">CMS 35</strain>
    </source>
</reference>
<proteinExistence type="predicted"/>
<name>A0ABQ6ZW87_9PSED</name>
<dbReference type="Gene3D" id="3.40.50.720">
    <property type="entry name" value="NAD(P)-binding Rossmann-like Domain"/>
    <property type="match status" value="1"/>
</dbReference>
<gene>
    <name evidence="1" type="ORF">PSAN_10780</name>
</gene>
<dbReference type="InterPro" id="IPR036291">
    <property type="entry name" value="NAD(P)-bd_dom_sf"/>
</dbReference>
<accession>A0ABQ6ZW87</accession>
<organism evidence="1 2">
    <name type="scientific">Pseudomonas antarctica</name>
    <dbReference type="NCBI Taxonomy" id="219572"/>
    <lineage>
        <taxon>Bacteria</taxon>
        <taxon>Pseudomonadati</taxon>
        <taxon>Pseudomonadota</taxon>
        <taxon>Gammaproteobacteria</taxon>
        <taxon>Pseudomonadales</taxon>
        <taxon>Pseudomonadaceae</taxon>
        <taxon>Pseudomonas</taxon>
    </lineage>
</organism>
<sequence>MSKVVVITGASQGIGAAVVHALPRPRLSRGRHLALDLAVH</sequence>
<evidence type="ECO:0008006" key="3">
    <source>
        <dbReference type="Google" id="ProtNLM"/>
    </source>
</evidence>
<dbReference type="Proteomes" id="UP000748067">
    <property type="component" value="Unassembled WGS sequence"/>
</dbReference>
<evidence type="ECO:0000313" key="2">
    <source>
        <dbReference type="Proteomes" id="UP000748067"/>
    </source>
</evidence>
<protein>
    <recommendedName>
        <fullName evidence="3">Short chain dehydrogenase</fullName>
    </recommendedName>
</protein>
<evidence type="ECO:0000313" key="1">
    <source>
        <dbReference type="EMBL" id="KAF2408680.1"/>
    </source>
</evidence>
<dbReference type="EMBL" id="JXDI01000001">
    <property type="protein sequence ID" value="KAF2408680.1"/>
    <property type="molecule type" value="Genomic_DNA"/>
</dbReference>
<keyword evidence="2" id="KW-1185">Reference proteome</keyword>
<dbReference type="SUPFAM" id="SSF51735">
    <property type="entry name" value="NAD(P)-binding Rossmann-fold domains"/>
    <property type="match status" value="1"/>
</dbReference>
<comment type="caution">
    <text evidence="1">The sequence shown here is derived from an EMBL/GenBank/DDBJ whole genome shotgun (WGS) entry which is preliminary data.</text>
</comment>